<dbReference type="InterPro" id="IPR036872">
    <property type="entry name" value="CH_dom_sf"/>
</dbReference>
<dbReference type="SMART" id="SM00033">
    <property type="entry name" value="CH"/>
    <property type="match status" value="1"/>
</dbReference>
<dbReference type="VEuPathDB" id="FungiDB:CXQ85_001605"/>
<protein>
    <recommendedName>
        <fullName evidence="7">Ras-GAP domain-containing protein</fullName>
    </recommendedName>
</protein>
<feature type="region of interest" description="Disordered" evidence="2">
    <location>
        <begin position="70"/>
        <end position="111"/>
    </location>
</feature>
<dbReference type="OrthoDB" id="775356at2759"/>
<feature type="region of interest" description="Disordered" evidence="2">
    <location>
        <begin position="17"/>
        <end position="50"/>
    </location>
</feature>
<name>A0A2V1AN36_9ASCO</name>
<gene>
    <name evidence="5" type="ORF">CXQ85_001605</name>
</gene>
<feature type="coiled-coil region" evidence="1">
    <location>
        <begin position="749"/>
        <end position="783"/>
    </location>
</feature>
<dbReference type="GO" id="GO:0005516">
    <property type="term" value="F:calmodulin binding"/>
    <property type="evidence" value="ECO:0007669"/>
    <property type="project" value="TreeGrafter"/>
</dbReference>
<dbReference type="Pfam" id="PF03836">
    <property type="entry name" value="RasGAP_C"/>
    <property type="match status" value="1"/>
</dbReference>
<dbReference type="InterPro" id="IPR001936">
    <property type="entry name" value="RasGAP_dom"/>
</dbReference>
<dbReference type="GO" id="GO:0110085">
    <property type="term" value="C:mitotic actomyosin contractile ring"/>
    <property type="evidence" value="ECO:0007669"/>
    <property type="project" value="TreeGrafter"/>
</dbReference>
<accession>A0A2V1AN36</accession>
<dbReference type="GO" id="GO:0051015">
    <property type="term" value="F:actin filament binding"/>
    <property type="evidence" value="ECO:0007669"/>
    <property type="project" value="TreeGrafter"/>
</dbReference>
<dbReference type="PANTHER" id="PTHR14149:SF14">
    <property type="entry name" value="CALPONIN-HOMOLOGY (CH) DOMAIN-CONTAINING PROTEIN"/>
    <property type="match status" value="1"/>
</dbReference>
<feature type="region of interest" description="Disordered" evidence="2">
    <location>
        <begin position="264"/>
        <end position="340"/>
    </location>
</feature>
<dbReference type="GO" id="GO:0005096">
    <property type="term" value="F:GTPase activator activity"/>
    <property type="evidence" value="ECO:0007669"/>
    <property type="project" value="TreeGrafter"/>
</dbReference>
<dbReference type="SUPFAM" id="SSF47576">
    <property type="entry name" value="Calponin-homology domain, CH-domain"/>
    <property type="match status" value="1"/>
</dbReference>
<dbReference type="RefSeq" id="XP_025340239.1">
    <property type="nucleotide sequence ID" value="XM_025485308.1"/>
</dbReference>
<dbReference type="PROSITE" id="PS50096">
    <property type="entry name" value="IQ"/>
    <property type="match status" value="1"/>
</dbReference>
<keyword evidence="1" id="KW-0175">Coiled coil</keyword>
<dbReference type="CDD" id="cd12206">
    <property type="entry name" value="RasGAP_IQGAP_related"/>
    <property type="match status" value="1"/>
</dbReference>
<dbReference type="InterPro" id="IPR008936">
    <property type="entry name" value="Rho_GTPase_activation_prot"/>
</dbReference>
<feature type="compositionally biased region" description="Basic and acidic residues" evidence="2">
    <location>
        <begin position="326"/>
        <end position="336"/>
    </location>
</feature>
<organism evidence="5 6">
    <name type="scientific">Candidozyma haemuli</name>
    <dbReference type="NCBI Taxonomy" id="45357"/>
    <lineage>
        <taxon>Eukaryota</taxon>
        <taxon>Fungi</taxon>
        <taxon>Dikarya</taxon>
        <taxon>Ascomycota</taxon>
        <taxon>Saccharomycotina</taxon>
        <taxon>Pichiomycetes</taxon>
        <taxon>Metschnikowiaceae</taxon>
        <taxon>Candidozyma</taxon>
    </lineage>
</organism>
<feature type="domain" description="Calponin-homology (CH)" evidence="4">
    <location>
        <begin position="120"/>
        <end position="227"/>
    </location>
</feature>
<dbReference type="SMART" id="SM00323">
    <property type="entry name" value="RasGAP"/>
    <property type="match status" value="1"/>
</dbReference>
<evidence type="ECO:0000256" key="2">
    <source>
        <dbReference type="SAM" id="MobiDB-lite"/>
    </source>
</evidence>
<evidence type="ECO:0000256" key="1">
    <source>
        <dbReference type="SAM" id="Coils"/>
    </source>
</evidence>
<sequence>MVSPVKDIAARYLNALEDPTPSRLPLKPSLKYNTNANSTSPLKKHNSPDLDDLARQMNIDTTPKTTILKSRLETPSATVSSFHTTPRSGSRSLKSSTEGSTPKGSPTKGSLKKTKGYEYLCRIQAIKNWLEIVIDEPISQSPVELMTYIQNGIHLAKLANIFLPSKKPVYTKDGRLEFRHTENINRFFKLLDYLDIPDLFRFELTDLYDAKDVPKIWYCLHAMSYKINGLESSYPQMQTLVDNLDFPEGDIRTANRALVGRNLPNFASADTNKPESPGKSSYMNKTLKFNSPTKSPIRRFSATEEENPFREAPKLRPSKPSIQLDKQIESPTRESRSSSISRIPTDFSFIDKSSKYYSPELESHMHNIVKLQALSQGALFRYKMFVDRIMLKSFDSELTEFNSIVRGVLSRNKTVHRHRDELLYFKKGIVKLQAVARTKLVKRASGVSFDYDSETMVKNLQSFVRRHLVQSRMSTIKNHLSKNETSITELQSVARKNPIHLRVSTISQNREVVEENLIELQSAARTKLYHRHNNREVIAKRLDINSFVELQSLVRAGLVRNVIRFQLRGMARERPAIRELQCIAKGAILRTRLCNSVLVTLIGEDMKMNELFAKVRGDSVRREFQYKKDVLNVVENSQIVPIQSAFRGILLRFRRDVDLDEIYDEIDCLVKFQSACRASVVRKDLEHMKQHYVKNSPQLIKAQAILRSKYTQKAYRALINLKTPPVSVVRRFAYLLSDNEIDFQEEMELTEFKDKILEKSRSNEELESQIENLEIKLGLLDKNKITLEDFMKGGNKYKAFEPSAKKAANMKCLEKLNKNSRRRIELYQSMLYLLQTKPAYWTRLFEGLDAGERNRLTKSLHFHISSLFPLNYCSVHSHTREEYFFMKFICDLMKDDFSSRCRNIADITKPKMVFWIDYLSELNNSVQQRSHLKHLFGNIMQKVIMDDELTFESDPSKIYVQAMERELRVYGSSSKRRDISPQSAIRDEAVSAAFVDNLLSLREFTTNTIDTIQSSIQQLPLHVRLLAKYAYDLSCENFPDQNDQSHLAVAGVVIVKHYISSIFVFPENYGYSTKLPYSKQNSKVAENLKSLSRVLLQTFSMRPFSDNFLKPMNEYVMSQVDIIKGLIKKIINVNGLESEYEMNEYDDIVAVNRPTLTMKVSDIISLEKLVSKNLEFSAPSVDDQLCAVISELDEVVNSADDYVTLTELGSVTLSLMPITKEDSVADAKSRTLFAQAKRCLLYILRVQEGEDLLELLIQGIKPEHAEKFKLIVEEEKSESSKPKTMIRSAPYQRSATKEISQMTYIELKKLALKVILQLETMGYVTRKNSFQELLNQLVLDIKTKDKQRVARKSQLQIASMTVNKLTDKEKFLSRQLNDYNKHIETVLSELQLKPKEKKIFNIIPVFSKQYFYQRELKKSNRLPKFGSYKYSAKKLMDSKTLEDCGGALQKAHASSSKLDFMFSCHKVGTFVIEAGNGTVTIPGASNTVTLDEVLDKQYEQKKHWTMFDGMVVFNTDNLAALLFKKFYDLKRD</sequence>
<dbReference type="InterPro" id="IPR000593">
    <property type="entry name" value="RasGAP_C"/>
</dbReference>
<feature type="compositionally biased region" description="Polar residues" evidence="2">
    <location>
        <begin position="278"/>
        <end position="294"/>
    </location>
</feature>
<proteinExistence type="predicted"/>
<dbReference type="Gene3D" id="1.10.506.10">
    <property type="entry name" value="GTPase Activation - p120gap, domain 1"/>
    <property type="match status" value="1"/>
</dbReference>
<dbReference type="SUPFAM" id="SSF143885">
    <property type="entry name" value="RGC domain-like"/>
    <property type="match status" value="1"/>
</dbReference>
<dbReference type="PANTHER" id="PTHR14149">
    <property type="entry name" value="RAS GTPASE-ACTIVATING PROTEIN WITH IQ MOTIF"/>
    <property type="match status" value="1"/>
</dbReference>
<evidence type="ECO:0000313" key="6">
    <source>
        <dbReference type="Proteomes" id="UP000244309"/>
    </source>
</evidence>
<dbReference type="EMBL" id="PKFO01000001">
    <property type="protein sequence ID" value="PVH19299.1"/>
    <property type="molecule type" value="Genomic_DNA"/>
</dbReference>
<comment type="caution">
    <text evidence="5">The sequence shown here is derived from an EMBL/GenBank/DDBJ whole genome shotgun (WGS) entry which is preliminary data.</text>
</comment>
<keyword evidence="6" id="KW-1185">Reference proteome</keyword>
<evidence type="ECO:0000313" key="5">
    <source>
        <dbReference type="EMBL" id="PVH19299.1"/>
    </source>
</evidence>
<dbReference type="PROSITE" id="PS50018">
    <property type="entry name" value="RAS_GTPASE_ACTIV_2"/>
    <property type="match status" value="1"/>
</dbReference>
<dbReference type="CDD" id="cd21206">
    <property type="entry name" value="CH_IQGAP"/>
    <property type="match status" value="1"/>
</dbReference>
<dbReference type="InterPro" id="IPR001715">
    <property type="entry name" value="CH_dom"/>
</dbReference>
<dbReference type="Pfam" id="PF00616">
    <property type="entry name" value="RasGAP"/>
    <property type="match status" value="1"/>
</dbReference>
<dbReference type="Gene3D" id="1.10.418.10">
    <property type="entry name" value="Calponin-like domain"/>
    <property type="match status" value="1"/>
</dbReference>
<dbReference type="GeneID" id="37006936"/>
<evidence type="ECO:0000259" key="3">
    <source>
        <dbReference type="PROSITE" id="PS50018"/>
    </source>
</evidence>
<dbReference type="PROSITE" id="PS50021">
    <property type="entry name" value="CH"/>
    <property type="match status" value="1"/>
</dbReference>
<feature type="domain" description="Ras-GAP" evidence="3">
    <location>
        <begin position="930"/>
        <end position="1100"/>
    </location>
</feature>
<dbReference type="SUPFAM" id="SSF48350">
    <property type="entry name" value="GTPase activation domain, GAP"/>
    <property type="match status" value="1"/>
</dbReference>
<dbReference type="Proteomes" id="UP000244309">
    <property type="component" value="Unassembled WGS sequence"/>
</dbReference>
<evidence type="ECO:0008006" key="7">
    <source>
        <dbReference type="Google" id="ProtNLM"/>
    </source>
</evidence>
<reference evidence="5 6" key="1">
    <citation type="submission" date="2017-12" db="EMBL/GenBank/DDBJ databases">
        <title>Genome Sequence of a Multidrug-Resistant Candida haemulonii Isolate from a Patient with Chronic Leg Ulcers in Israel.</title>
        <authorList>
            <person name="Chow N.A."/>
            <person name="Gade L."/>
            <person name="Batra D."/>
            <person name="Rowe L.A."/>
            <person name="Ben-Ami R."/>
            <person name="Loparev V.N."/>
            <person name="Litvintseva A.P."/>
        </authorList>
    </citation>
    <scope>NUCLEOTIDE SEQUENCE [LARGE SCALE GENOMIC DNA]</scope>
    <source>
        <strain evidence="5 6">B11899</strain>
    </source>
</reference>
<evidence type="ECO:0000259" key="4">
    <source>
        <dbReference type="PROSITE" id="PS50021"/>
    </source>
</evidence>
<dbReference type="GO" id="GO:1903479">
    <property type="term" value="P:mitotic actomyosin contractile ring assembly actin filament organization"/>
    <property type="evidence" value="ECO:0007669"/>
    <property type="project" value="TreeGrafter"/>
</dbReference>
<feature type="compositionally biased region" description="Polar residues" evidence="2">
    <location>
        <begin position="70"/>
        <end position="108"/>
    </location>
</feature>
<feature type="compositionally biased region" description="Polar residues" evidence="2">
    <location>
        <begin position="31"/>
        <end position="41"/>
    </location>
</feature>
<dbReference type="STRING" id="45357.A0A2V1AN36"/>